<dbReference type="InterPro" id="IPR050534">
    <property type="entry name" value="Coronavir_polyprotein_1ab"/>
</dbReference>
<dbReference type="InterPro" id="IPR014136">
    <property type="entry name" value="TraA_Ti"/>
</dbReference>
<dbReference type="Gene3D" id="3.40.50.300">
    <property type="entry name" value="P-loop containing nucleotide triphosphate hydrolases"/>
    <property type="match status" value="2"/>
</dbReference>
<dbReference type="CDD" id="cd18809">
    <property type="entry name" value="SF1_C_RecD"/>
    <property type="match status" value="1"/>
</dbReference>
<evidence type="ECO:0000313" key="8">
    <source>
        <dbReference type="Proteomes" id="UP000744980"/>
    </source>
</evidence>
<accession>A0AAW4FR01</accession>
<dbReference type="NCBIfam" id="TIGR02768">
    <property type="entry name" value="TraA_Ti"/>
    <property type="match status" value="1"/>
</dbReference>
<evidence type="ECO:0000256" key="2">
    <source>
        <dbReference type="ARBA" id="ARBA00022741"/>
    </source>
</evidence>
<dbReference type="GO" id="GO:0005524">
    <property type="term" value="F:ATP binding"/>
    <property type="evidence" value="ECO:0007669"/>
    <property type="project" value="UniProtKB-KW"/>
</dbReference>
<organism evidence="7 8">
    <name type="scientific">Ensifer canadensis</name>
    <dbReference type="NCBI Taxonomy" id="555315"/>
    <lineage>
        <taxon>Bacteria</taxon>
        <taxon>Pseudomonadati</taxon>
        <taxon>Pseudomonadota</taxon>
        <taxon>Alphaproteobacteria</taxon>
        <taxon>Hyphomicrobiales</taxon>
        <taxon>Rhizobiaceae</taxon>
        <taxon>Sinorhizobium/Ensifer group</taxon>
        <taxon>Ensifer</taxon>
    </lineage>
</organism>
<dbReference type="SUPFAM" id="SSF52540">
    <property type="entry name" value="P-loop containing nucleoside triphosphate hydrolases"/>
    <property type="match status" value="2"/>
</dbReference>
<evidence type="ECO:0000256" key="1">
    <source>
        <dbReference type="ARBA" id="ARBA00010873"/>
    </source>
</evidence>
<evidence type="ECO:0000313" key="7">
    <source>
        <dbReference type="EMBL" id="MBM3093759.1"/>
    </source>
</evidence>
<dbReference type="CDD" id="cd17933">
    <property type="entry name" value="DEXSc_RecD-like"/>
    <property type="match status" value="1"/>
</dbReference>
<dbReference type="InterPro" id="IPR027417">
    <property type="entry name" value="P-loop_NTPase"/>
</dbReference>
<dbReference type="InterPro" id="IPR005053">
    <property type="entry name" value="MobA_MobL"/>
</dbReference>
<dbReference type="Pfam" id="PF13604">
    <property type="entry name" value="AAA_30"/>
    <property type="match status" value="1"/>
</dbReference>
<comment type="similarity">
    <text evidence="1">Belongs to the MobA/MobL family.</text>
</comment>
<dbReference type="Proteomes" id="UP000744980">
    <property type="component" value="Unassembled WGS sequence"/>
</dbReference>
<evidence type="ECO:0000259" key="5">
    <source>
        <dbReference type="Pfam" id="PF03389"/>
    </source>
</evidence>
<dbReference type="RefSeq" id="WP_113569033.1">
    <property type="nucleotide sequence ID" value="NZ_CP083371.1"/>
</dbReference>
<dbReference type="EMBL" id="WXFA01000018">
    <property type="protein sequence ID" value="MBM3093759.1"/>
    <property type="molecule type" value="Genomic_DNA"/>
</dbReference>
<feature type="domain" description="MobA/MobL protein" evidence="5">
    <location>
        <begin position="17"/>
        <end position="248"/>
    </location>
</feature>
<sequence>MAIMFVRAHVISRSAGRSIISAAAYRHRTKMMDEQIGKEFRHYGDAAELAHEELALPSETPAWLKAAIDGRTVADASKVLWNAVDRFETRCDAQLAREIILALPVELNRKENIELVRDFVRENLTSRGMVADWVYHDKDGNPHAHIMATLRPLAEEGFGPKKVAIVGEDGQPVRVKTPDRPEGKIVYRLWAGDKEAMKEWKVAWAETASRHLALAGHDFRLDGRSYDEQGLRGLEQRHFGPDRAALVRKGIESYSSPTALAKRYEIADRLTDDPTLLLKQLAIERSTFNERDIARALHRYIDDPIVFANIRARLMASDDLVMLQPQRLNSETCKVECPAVFTTRALVRTEYEMARLAIKLSKMKGFGVSKSRVDAAVTSIESEMSAGGVRLATEQIDAVRHVTAGGAIAAVVGVAGAGKSTLLSAARTVWENEGRRVVGAALAGKAAEGLEESSGILARTIASWERAWERGNDLLGKGDVLVVDEAGMVSSQQMGRLLKRIEVAGAKAVLIGDPMQLQPIQAGAAFRAIVERINSAELAGVRRQKEEWARTASKQFARGDVKAALAAYGERGHIVSAETRQAAIERIVADWTAAHRELVAKAKAEGRKLRGDELTVLAHTNDDVKVLNRSIRDVLSTDGLLSDGRPFLTERGMREFAVGDRIIFLENARFVAPHAKNLTVQHVKNGMLGTVCSTAAGSGTALLTVRLDNGRDIVFAEDTYRNVDHGYAATIHKSQGSTFNRAFVLATGMMDQHLTYVAMTRHRDRADLYVAAEDFQRRRERDRAPRADYTDGVGGELVETGFAKFRPHDDVDPSPYADLRIEDGMTHRLWGVSLPKALEDGGVQVGDTVMLRKDGTEKVTVKVPVNDEDTGKRRFEERVVERNIWRAGLIEKAADRQHRIAKENRLPDLFPQLVKRLSRSGGKTTTLDYVTEDAYRSLADDFARRRGIEVVSGWSLVEKADRTLSWVSEQRGRVARLWQRANAALDVVVEHSERIEANSSTAKRQAPKISADGDPELLPATISFSRTLEEDARLAHLSSADWAEREAIVMPLLRRIYRDPAAVLARLNEHSSNTAKDPQLIADRLIRSPQALGNLRGGANLVDAQAARKERAAALAAVPELALLARALATEFRRQEGRFQDRERMRRLHMSFVVPALSKNARARLLEIEAAWEKGGDEAYRSAFRIATEDRSVVQEVKAIDDALTRRFGWLAFSDKANGFAKRDTAMRFPESMVEERQAELTVLFSVVRRFAAEQRMIEKHEPAQLIAPAAFAPQYAVACLPMLPAVTEFKIRVEDEARLRAVEAQHYRQERAALGRDAVRIWRDPATAVATIESLVTMKIDPERIVHAIVADPAAYGALRGSDRVLDRLLAAGRERREAMQYVNIAAASIRAMGRSYAAAYEAEFLAVRTERNRMSVAIPGLTKEAESALRRLTDQTAKNAKHLAGKVRALNPEIRAEFTTVCEALDARFGPGALARGDRHAIKMVPKSQWAAFEAMRHRMRGLLRATGAYEAEEARVGSQRRAINQARRPPLVD</sequence>
<dbReference type="Gene3D" id="3.30.930.30">
    <property type="match status" value="1"/>
</dbReference>
<comment type="caution">
    <text evidence="7">The sequence shown here is derived from an EMBL/GenBank/DDBJ whole genome shotgun (WGS) entry which is preliminary data.</text>
</comment>
<evidence type="ECO:0000259" key="6">
    <source>
        <dbReference type="Pfam" id="PF17841"/>
    </source>
</evidence>
<protein>
    <submittedName>
        <fullName evidence="7">Ti-type conjugative transfer relaxase TraA</fullName>
    </submittedName>
</protein>
<dbReference type="Pfam" id="PF17841">
    <property type="entry name" value="Bep_C_terminal"/>
    <property type="match status" value="1"/>
</dbReference>
<gene>
    <name evidence="7" type="primary">traA</name>
    <name evidence="7" type="ORF">GFB56_23640</name>
</gene>
<keyword evidence="8" id="KW-1185">Reference proteome</keyword>
<feature type="domain" description="Bartonella effector protein BID" evidence="6">
    <location>
        <begin position="1307"/>
        <end position="1395"/>
    </location>
</feature>
<name>A0AAW4FR01_9HYPH</name>
<dbReference type="PANTHER" id="PTHR43788:SF6">
    <property type="entry name" value="DNA HELICASE B"/>
    <property type="match status" value="1"/>
</dbReference>
<dbReference type="Gene3D" id="2.30.30.940">
    <property type="match status" value="1"/>
</dbReference>
<keyword evidence="3" id="KW-0067">ATP-binding</keyword>
<reference evidence="7 8" key="1">
    <citation type="submission" date="2020-01" db="EMBL/GenBank/DDBJ databases">
        <title>Draft genome assembly of Ensifer adhaerens T173.</title>
        <authorList>
            <person name="Craig J.E."/>
            <person name="Stinchcombe J.R."/>
        </authorList>
    </citation>
    <scope>NUCLEOTIDE SEQUENCE [LARGE SCALE GENOMIC DNA]</scope>
    <source>
        <strain evidence="7 8">T173</strain>
    </source>
</reference>
<keyword evidence="4" id="KW-0184">Conjugation</keyword>
<evidence type="ECO:0000256" key="3">
    <source>
        <dbReference type="ARBA" id="ARBA00022840"/>
    </source>
</evidence>
<evidence type="ECO:0000256" key="4">
    <source>
        <dbReference type="ARBA" id="ARBA00022971"/>
    </source>
</evidence>
<keyword evidence="2" id="KW-0547">Nucleotide-binding</keyword>
<dbReference type="Pfam" id="PF03389">
    <property type="entry name" value="MobA_MobL"/>
    <property type="match status" value="1"/>
</dbReference>
<proteinExistence type="inferred from homology"/>
<dbReference type="PANTHER" id="PTHR43788">
    <property type="entry name" value="DNA2/NAM7 HELICASE FAMILY MEMBER"/>
    <property type="match status" value="1"/>
</dbReference>
<dbReference type="InterPro" id="IPR041533">
    <property type="entry name" value="Bep_BID"/>
</dbReference>
<dbReference type="GO" id="GO:0003678">
    <property type="term" value="F:DNA helicase activity"/>
    <property type="evidence" value="ECO:0007669"/>
    <property type="project" value="UniProtKB-ARBA"/>
</dbReference>